<dbReference type="STRING" id="1688.BCUN_0915"/>
<keyword evidence="2" id="KW-0472">Membrane</keyword>
<evidence type="ECO:0000313" key="3">
    <source>
        <dbReference type="EMBL" id="KFI60939.1"/>
    </source>
</evidence>
<keyword evidence="4" id="KW-1185">Reference proteome</keyword>
<evidence type="ECO:0000256" key="2">
    <source>
        <dbReference type="SAM" id="Phobius"/>
    </source>
</evidence>
<protein>
    <submittedName>
        <fullName evidence="3">Putative transporter (Sulfate transport family)</fullName>
    </submittedName>
</protein>
<keyword evidence="2" id="KW-0812">Transmembrane</keyword>
<feature type="compositionally biased region" description="Basic residues" evidence="1">
    <location>
        <begin position="253"/>
        <end position="262"/>
    </location>
</feature>
<evidence type="ECO:0000313" key="4">
    <source>
        <dbReference type="Proteomes" id="UP000029067"/>
    </source>
</evidence>
<dbReference type="AlphaFoldDB" id="A0A087AQ89"/>
<feature type="transmembrane region" description="Helical" evidence="2">
    <location>
        <begin position="59"/>
        <end position="81"/>
    </location>
</feature>
<proteinExistence type="predicted"/>
<dbReference type="eggNOG" id="ENOG502ZA9M">
    <property type="taxonomic scope" value="Bacteria"/>
</dbReference>
<feature type="transmembrane region" description="Helical" evidence="2">
    <location>
        <begin position="33"/>
        <end position="53"/>
    </location>
</feature>
<dbReference type="EMBL" id="JGYV01000017">
    <property type="protein sequence ID" value="KFI60939.1"/>
    <property type="molecule type" value="Genomic_DNA"/>
</dbReference>
<reference evidence="3 4" key="1">
    <citation type="submission" date="2014-03" db="EMBL/GenBank/DDBJ databases">
        <title>Genomics of Bifidobacteria.</title>
        <authorList>
            <person name="Ventura M."/>
            <person name="Milani C."/>
            <person name="Lugli G.A."/>
        </authorList>
    </citation>
    <scope>NUCLEOTIDE SEQUENCE [LARGE SCALE GENOMIC DNA]</scope>
    <source>
        <strain evidence="3 4">LMG 10738</strain>
    </source>
</reference>
<dbReference type="Pfam" id="PF13829">
    <property type="entry name" value="DUF4191"/>
    <property type="match status" value="1"/>
</dbReference>
<dbReference type="RefSeq" id="WP_033516735.1">
    <property type="nucleotide sequence ID" value="NZ_JGYV01000017.1"/>
</dbReference>
<dbReference type="Proteomes" id="UP000029067">
    <property type="component" value="Unassembled WGS sequence"/>
</dbReference>
<dbReference type="OrthoDB" id="8479889at2"/>
<comment type="caution">
    <text evidence="3">The sequence shown here is derived from an EMBL/GenBank/DDBJ whole genome shotgun (WGS) entry which is preliminary data.</text>
</comment>
<gene>
    <name evidence="3" type="ORF">BCUN_0915</name>
</gene>
<dbReference type="InterPro" id="IPR025445">
    <property type="entry name" value="DUF4191"/>
</dbReference>
<sequence length="262" mass="29700">MASKQEQPKQKKPGMFSQIKQVYQFTAREDRALPWLFGGALALPVVICIILGFVFHWNWFGWVTSVILALMIGLLLATIVLTRRADAVGFRQLEGRPGAAISVLGNMKRAGYDFPEEPVWVDPRTQDAVWRGTGYQGIYLVGEGDYGRVMRAMDRQEKLIKGVTAGSSIPVYRICVGNGPKQVKLRDLRNTVIKKRTYFPNTSGGKLSRAIKKKRRFMMTKDQLITLNERLRTLQRKNGMGIPKGVDPMRMQHMSKRAMRGK</sequence>
<evidence type="ECO:0000256" key="1">
    <source>
        <dbReference type="SAM" id="MobiDB-lite"/>
    </source>
</evidence>
<name>A0A087AQ89_9BIFI</name>
<organism evidence="3 4">
    <name type="scientific">Bifidobacterium cuniculi</name>
    <dbReference type="NCBI Taxonomy" id="1688"/>
    <lineage>
        <taxon>Bacteria</taxon>
        <taxon>Bacillati</taxon>
        <taxon>Actinomycetota</taxon>
        <taxon>Actinomycetes</taxon>
        <taxon>Bifidobacteriales</taxon>
        <taxon>Bifidobacteriaceae</taxon>
        <taxon>Bifidobacterium</taxon>
    </lineage>
</organism>
<accession>A0A087AQ89</accession>
<feature type="region of interest" description="Disordered" evidence="1">
    <location>
        <begin position="238"/>
        <end position="262"/>
    </location>
</feature>
<keyword evidence="2" id="KW-1133">Transmembrane helix</keyword>